<dbReference type="GO" id="GO:0008453">
    <property type="term" value="F:alanine-glyoxylate transaminase activity"/>
    <property type="evidence" value="ECO:0007669"/>
    <property type="project" value="TreeGrafter"/>
</dbReference>
<dbReference type="InterPro" id="IPR015424">
    <property type="entry name" value="PyrdxlP-dep_Trfase"/>
</dbReference>
<dbReference type="SUPFAM" id="SSF53383">
    <property type="entry name" value="PLP-dependent transferases"/>
    <property type="match status" value="1"/>
</dbReference>
<dbReference type="InterPro" id="IPR020578">
    <property type="entry name" value="Aminotrans_V_PyrdxlP_BS"/>
</dbReference>
<evidence type="ECO:0000313" key="10">
    <source>
        <dbReference type="Proteomes" id="UP000321412"/>
    </source>
</evidence>
<dbReference type="GO" id="GO:0004760">
    <property type="term" value="F:L-serine-pyruvate transaminase activity"/>
    <property type="evidence" value="ECO:0007669"/>
    <property type="project" value="TreeGrafter"/>
</dbReference>
<feature type="domain" description="Aminotransferase class V" evidence="8">
    <location>
        <begin position="29"/>
        <end position="326"/>
    </location>
</feature>
<dbReference type="Proteomes" id="UP000321412">
    <property type="component" value="Unassembled WGS sequence"/>
</dbReference>
<name>A0A5C6X8A0_9DELT</name>
<evidence type="ECO:0000256" key="3">
    <source>
        <dbReference type="ARBA" id="ARBA00022898"/>
    </source>
</evidence>
<dbReference type="EMBL" id="VOSM01000003">
    <property type="protein sequence ID" value="TXD37578.1"/>
    <property type="molecule type" value="Genomic_DNA"/>
</dbReference>
<dbReference type="InterPro" id="IPR015421">
    <property type="entry name" value="PyrdxlP-dep_Trfase_major"/>
</dbReference>
<dbReference type="InterPro" id="IPR000192">
    <property type="entry name" value="Aminotrans_V_dom"/>
</dbReference>
<dbReference type="PANTHER" id="PTHR21152:SF40">
    <property type="entry name" value="ALANINE--GLYOXYLATE AMINOTRANSFERASE"/>
    <property type="match status" value="1"/>
</dbReference>
<dbReference type="GO" id="GO:0019265">
    <property type="term" value="P:glycine biosynthetic process, by transamination of glyoxylate"/>
    <property type="evidence" value="ECO:0007669"/>
    <property type="project" value="TreeGrafter"/>
</dbReference>
<sequence>MMAGKRHLLAPGPTPVPEAARLVMARELIHHRGPEFKVIFEEVRARLQWIFETESDVLSLTCSGTGAFEAAMINFTRRDSTIVSIGGGKFGERWAEVARAYGMKVVEVPVTWGESVTPDALAAVLESTPEVAMVTVSASETSTGAWHPIEALAQVVRDHSEALFAVDGITAVGVQPIPMDAWGIDVLVSGSQKAFGVPPGLAFVAASERAWERYAQSDHPRYYFDLGRERDAQRRQQTAFTPAISVILALNEALKLMEEEGREALYARHERNARAARAGVEALGLQLFARSPANSVTAALVPESVSGKAVVRAMRESYGVTIAGGQGDYADRLVRIGHIGFFDGSDMLIAMSALERALADQGLDIPFGSGVAAVQGVLGAAGRVG</sequence>
<dbReference type="PIRSF" id="PIRSF000524">
    <property type="entry name" value="SPT"/>
    <property type="match status" value="1"/>
</dbReference>
<keyword evidence="9" id="KW-0032">Aminotransferase</keyword>
<feature type="binding site" evidence="4">
    <location>
        <position position="335"/>
    </location>
    <ligand>
        <name>substrate</name>
    </ligand>
</feature>
<evidence type="ECO:0000256" key="4">
    <source>
        <dbReference type="PIRSR" id="PIRSR000524-1"/>
    </source>
</evidence>
<organism evidence="9 10">
    <name type="scientific">Lujinxingia vulgaris</name>
    <dbReference type="NCBI Taxonomy" id="2600176"/>
    <lineage>
        <taxon>Bacteria</taxon>
        <taxon>Deltaproteobacteria</taxon>
        <taxon>Bradymonadales</taxon>
        <taxon>Lujinxingiaceae</taxon>
        <taxon>Lujinxingia</taxon>
    </lineage>
</organism>
<evidence type="ECO:0000313" key="9">
    <source>
        <dbReference type="EMBL" id="TXD37578.1"/>
    </source>
</evidence>
<proteinExistence type="inferred from homology"/>
<comment type="cofactor">
    <cofactor evidence="1 5 7">
        <name>pyridoxal 5'-phosphate</name>
        <dbReference type="ChEBI" id="CHEBI:597326"/>
    </cofactor>
</comment>
<dbReference type="InterPro" id="IPR024169">
    <property type="entry name" value="SP_NH2Trfase/AEP_transaminase"/>
</dbReference>
<keyword evidence="3 5" id="KW-0663">Pyridoxal phosphate</keyword>
<evidence type="ECO:0000256" key="7">
    <source>
        <dbReference type="RuleBase" id="RU004504"/>
    </source>
</evidence>
<dbReference type="OrthoDB" id="9766472at2"/>
<dbReference type="PROSITE" id="PS00595">
    <property type="entry name" value="AA_TRANSFER_CLASS_5"/>
    <property type="match status" value="1"/>
</dbReference>
<dbReference type="Gene3D" id="3.40.640.10">
    <property type="entry name" value="Type I PLP-dependent aspartate aminotransferase-like (Major domain)"/>
    <property type="match status" value="1"/>
</dbReference>
<dbReference type="Gene3D" id="3.90.1150.10">
    <property type="entry name" value="Aspartate Aminotransferase, domain 1"/>
    <property type="match status" value="1"/>
</dbReference>
<reference evidence="9 10" key="1">
    <citation type="submission" date="2019-08" db="EMBL/GenBank/DDBJ databases">
        <title>Bradymonadales sp. TMQ4.</title>
        <authorList>
            <person name="Liang Q."/>
        </authorList>
    </citation>
    <scope>NUCLEOTIDE SEQUENCE [LARGE SCALE GENOMIC DNA]</scope>
    <source>
        <strain evidence="9 10">TMQ4</strain>
    </source>
</reference>
<evidence type="ECO:0000256" key="5">
    <source>
        <dbReference type="PIRSR" id="PIRSR000524-50"/>
    </source>
</evidence>
<comment type="similarity">
    <text evidence="2 6">Belongs to the class-V pyridoxal-phosphate-dependent aminotransferase family.</text>
</comment>
<feature type="modified residue" description="N6-(pyridoxal phosphate)lysine" evidence="5">
    <location>
        <position position="193"/>
    </location>
</feature>
<keyword evidence="9" id="KW-0808">Transferase</keyword>
<evidence type="ECO:0000256" key="6">
    <source>
        <dbReference type="RuleBase" id="RU004075"/>
    </source>
</evidence>
<gene>
    <name evidence="9" type="ORF">FRC98_07765</name>
</gene>
<dbReference type="PANTHER" id="PTHR21152">
    <property type="entry name" value="AMINOTRANSFERASE CLASS V"/>
    <property type="match status" value="1"/>
</dbReference>
<dbReference type="AlphaFoldDB" id="A0A5C6X8A0"/>
<evidence type="ECO:0000256" key="2">
    <source>
        <dbReference type="ARBA" id="ARBA00009236"/>
    </source>
</evidence>
<evidence type="ECO:0000259" key="8">
    <source>
        <dbReference type="Pfam" id="PF00266"/>
    </source>
</evidence>
<protein>
    <submittedName>
        <fullName evidence="9">Alanine--glyoxylate aminotransferase family protein</fullName>
    </submittedName>
</protein>
<dbReference type="InterPro" id="IPR015422">
    <property type="entry name" value="PyrdxlP-dep_Trfase_small"/>
</dbReference>
<evidence type="ECO:0000256" key="1">
    <source>
        <dbReference type="ARBA" id="ARBA00001933"/>
    </source>
</evidence>
<accession>A0A5C6X8A0</accession>
<dbReference type="Pfam" id="PF00266">
    <property type="entry name" value="Aminotran_5"/>
    <property type="match status" value="1"/>
</dbReference>
<keyword evidence="10" id="KW-1185">Reference proteome</keyword>
<comment type="caution">
    <text evidence="9">The sequence shown here is derived from an EMBL/GenBank/DDBJ whole genome shotgun (WGS) entry which is preliminary data.</text>
</comment>